<dbReference type="STRING" id="289370.SAMN05216602_1957"/>
<keyword evidence="3" id="KW-1185">Reference proteome</keyword>
<evidence type="ECO:0000259" key="1">
    <source>
        <dbReference type="Pfam" id="PF13529"/>
    </source>
</evidence>
<dbReference type="EMBL" id="FORC01000002">
    <property type="protein sequence ID" value="SFI61850.1"/>
    <property type="molecule type" value="Genomic_DNA"/>
</dbReference>
<dbReference type="Gene3D" id="1.25.40.10">
    <property type="entry name" value="Tetratricopeptide repeat domain"/>
    <property type="match status" value="6"/>
</dbReference>
<evidence type="ECO:0000313" key="3">
    <source>
        <dbReference type="Proteomes" id="UP000183018"/>
    </source>
</evidence>
<name>A0A1I3JP06_9GAMM</name>
<proteinExistence type="predicted"/>
<dbReference type="GO" id="GO:0051301">
    <property type="term" value="P:cell division"/>
    <property type="evidence" value="ECO:0007669"/>
    <property type="project" value="TreeGrafter"/>
</dbReference>
<dbReference type="Pfam" id="PF13529">
    <property type="entry name" value="Peptidase_C39_2"/>
    <property type="match status" value="1"/>
</dbReference>
<feature type="domain" description="Peptidase C39-like" evidence="1">
    <location>
        <begin position="307"/>
        <end position="416"/>
    </location>
</feature>
<dbReference type="OrthoDB" id="221093at2"/>
<protein>
    <submittedName>
        <fullName evidence="2">Peptidase_C39 like family protein</fullName>
    </submittedName>
</protein>
<sequence length="1647" mass="185602">MSVFHANAQVPEPALLNQLEALIDRGMFLQAYGLASAEGDPRYWQGPEAMTCMARLAGHIGAPRLADVLAWLAYRRYPQSFHARLRFLRMQLARRGHYRAWRLLQGFGDWLPAEPAHQAEWLSFKSYVYASLRDFETAQALYEQACERSDGDLWLLVERSHGLELEDRREEALALCEQVLARQADFRAALMQAASLQLQLGQSDAALQLLRRGAHEMESAAVCAHLVNLLIEREALDEASTWLDHMQSLERIRERSHSDWIAARRCDIACLQGDYAAGQRLAGEAGGGFYLGVQARLQNPSGRRVLLPVPFVRQHHMTCVPATLTAISDYWGQSVEHLEVAEEICYDGTSHQAERAWAERNGYLAVEFTTDWATTRALIDRGIPFTLTLQYTGSGHLQALVGYDEPRGTLLVRDPAQPQHGESLAEELFQLQQASGPRGMLLLPSTEAARLDGLALPDRELWDLYYRFSSALEVHQRDEALSAYQALQGLAPDHRLTLQAQRSLGWYDGREREVLQATEVLLAQFPEDANLILSKANSLAQLQPRAVQLDWLARHCQARWNEPTISVRYAELLSEDGRCHAQVGDILERVLLQTPTQARAWNTLASLRWGENRREQACELYRIAACLHASHEGYSVQYFRALRALGRTAEGLQFLERRQARLGPLAAAPSLTLSETLEELQRPYEAQALLEQALAWRTEDGELLLGLAEHHGRNGDAQACQALLNRAEPRCRRAAWLRAMVQAGMRRMDDPRQTLAWAREAAALEPLSVAAHRLCITLLEQGEGSEAADAYVDALAAEYPHHLGIAELQVERAKRRSLPATEQALRRLLDNHPQHAWTLRELAGCLARQGRRAEALEVCRQAGLVDAQNTYFHSTHGFVLLQDGQREAAREAFHHALQLFADNEYASNMLLDTCESQQQAIVTLATIHAELTRQVTFGDGWLAYESQAQRLLEPQVLLEQLREALGQREDLWQLWVVVARQLARMEQFDAAADTLGQAIERFPLLPRLSLELARLHKHRGQLEACSQALQESFHINPLWTPTVSLYVDCLVEQGERLEEAEQRLRQVLGQAPEDTELRTYLAYVLGRRDAFGEAADQAERVLRAEPGNEWAWNQLRYYADQLQTRQRPLQLARQLVESRPGDVDAWLALADQESDREARETALRSALVYSPRSRAINDRLLQLLMDGERFGEVREVLAAPCWEGKPPVEMALYGPRALRAEGDTGAIEALRALLGQHPDYYDGWRQLADWHDEDGQYPAYIAAAREMVRLEPRLAMAHGFLGHALSLNGDKAEALPAFEQAWALDSRYSFAAFNTFDLLRELQGVDAALARLDALLEAGDAVAAWRRVLPLARGRGDQALQQRALTALASEPAAEAQWDQDVADFAVRDTVLRKVLDAGVAGGNLHSAALETWLSWRTHDMLSNLTLSAAFNKALRNDPQHAAKCAMFRVLGRHAHANRILLGSTLKRCRQAIAENADVWGAASYALIESKRYRLMFETLSDWRRPDTQAWALDNLALAYRLRGMDDVAAEVSRLALERDPQGTDGLTWLAVDAALAGDQHELSRLVERLQDASMRDYYQALFKLAQCAASADAAQAREYLRQAEDMAGAGHLPFWRLRQRLGVRLGWHGELPSARLRWRLRRWWQS</sequence>
<dbReference type="InterPro" id="IPR019734">
    <property type="entry name" value="TPR_rpt"/>
</dbReference>
<dbReference type="SMART" id="SM00028">
    <property type="entry name" value="TPR"/>
    <property type="match status" value="10"/>
</dbReference>
<dbReference type="RefSeq" id="WP_074882643.1">
    <property type="nucleotide sequence ID" value="NZ_FORC01000002.1"/>
</dbReference>
<dbReference type="Proteomes" id="UP000183018">
    <property type="component" value="Unassembled WGS sequence"/>
</dbReference>
<accession>A0A1I3JP06</accession>
<gene>
    <name evidence="2" type="ORF">SAMN05216602_1957</name>
</gene>
<dbReference type="InterPro" id="IPR039564">
    <property type="entry name" value="Peptidase_C39-like"/>
</dbReference>
<reference evidence="3" key="1">
    <citation type="submission" date="2016-10" db="EMBL/GenBank/DDBJ databases">
        <authorList>
            <person name="Varghese N."/>
            <person name="Submissions S."/>
        </authorList>
    </citation>
    <scope>NUCLEOTIDE SEQUENCE [LARGE SCALE GENOMIC DNA]</scope>
    <source>
        <strain evidence="3">LMG 22563</strain>
    </source>
</reference>
<organism evidence="2 3">
    <name type="scientific">Phytopseudomonas argentinensis</name>
    <dbReference type="NCBI Taxonomy" id="289370"/>
    <lineage>
        <taxon>Bacteria</taxon>
        <taxon>Pseudomonadati</taxon>
        <taxon>Pseudomonadota</taxon>
        <taxon>Gammaproteobacteria</taxon>
        <taxon>Pseudomonadales</taxon>
        <taxon>Pseudomonadaceae</taxon>
        <taxon>Phytopseudomonas</taxon>
    </lineage>
</organism>
<dbReference type="PANTHER" id="PTHR12558">
    <property type="entry name" value="CELL DIVISION CYCLE 16,23,27"/>
    <property type="match status" value="1"/>
</dbReference>
<dbReference type="PANTHER" id="PTHR12558:SF13">
    <property type="entry name" value="CELL DIVISION CYCLE PROTEIN 27 HOMOLOG"/>
    <property type="match status" value="1"/>
</dbReference>
<evidence type="ECO:0000313" key="2">
    <source>
        <dbReference type="EMBL" id="SFI61850.1"/>
    </source>
</evidence>
<dbReference type="Gene3D" id="3.90.70.10">
    <property type="entry name" value="Cysteine proteinases"/>
    <property type="match status" value="1"/>
</dbReference>
<dbReference type="SUPFAM" id="SSF48452">
    <property type="entry name" value="TPR-like"/>
    <property type="match status" value="5"/>
</dbReference>
<dbReference type="InterPro" id="IPR011990">
    <property type="entry name" value="TPR-like_helical_dom_sf"/>
</dbReference>